<evidence type="ECO:0000256" key="4">
    <source>
        <dbReference type="ARBA" id="ARBA00023002"/>
    </source>
</evidence>
<dbReference type="EMBL" id="JAYMYS010000001">
    <property type="protein sequence ID" value="KAK7411659.1"/>
    <property type="molecule type" value="Genomic_DNA"/>
</dbReference>
<evidence type="ECO:0000256" key="2">
    <source>
        <dbReference type="ARBA" id="ARBA00022630"/>
    </source>
</evidence>
<accession>A0AAN9XWN4</accession>
<evidence type="ECO:0000256" key="1">
    <source>
        <dbReference type="ARBA" id="ARBA00009183"/>
    </source>
</evidence>
<evidence type="ECO:0000313" key="6">
    <source>
        <dbReference type="EMBL" id="KAK7411659.1"/>
    </source>
</evidence>
<name>A0AAN9XWN4_PSOTE</name>
<sequence length="192" mass="21958">MEMRVAIIRAGMSGLVACKHLLQFGFKPVVFEADDGIGGLWTHTIESTKLQSTKQRYQFIDFPWLSSVKEDHPSHYQVVDYFNSYAQHFSLIPHIKFNSKVIDIDYVSGESIEEMKSWELWGGNGRPFGSKGTSHITVQHTKKLSIKWKLPLKKYGMVPNHSILQDLSTCLFGVFSNNFFDKLKEGSILIKE</sequence>
<comment type="caution">
    <text evidence="6">The sequence shown here is derived from an EMBL/GenBank/DDBJ whole genome shotgun (WGS) entry which is preliminary data.</text>
</comment>
<dbReference type="GO" id="GO:0050660">
    <property type="term" value="F:flavin adenine dinucleotide binding"/>
    <property type="evidence" value="ECO:0007669"/>
    <property type="project" value="InterPro"/>
</dbReference>
<evidence type="ECO:0000313" key="7">
    <source>
        <dbReference type="Proteomes" id="UP001386955"/>
    </source>
</evidence>
<dbReference type="InterPro" id="IPR036188">
    <property type="entry name" value="FAD/NAD-bd_sf"/>
</dbReference>
<proteinExistence type="inferred from homology"/>
<dbReference type="InterPro" id="IPR020946">
    <property type="entry name" value="Flavin_mOase-like"/>
</dbReference>
<dbReference type="Proteomes" id="UP001386955">
    <property type="component" value="Unassembled WGS sequence"/>
</dbReference>
<reference evidence="6 7" key="1">
    <citation type="submission" date="2024-01" db="EMBL/GenBank/DDBJ databases">
        <title>The genomes of 5 underutilized Papilionoideae crops provide insights into root nodulation and disease resistanc.</title>
        <authorList>
            <person name="Jiang F."/>
        </authorList>
    </citation>
    <scope>NUCLEOTIDE SEQUENCE [LARGE SCALE GENOMIC DNA]</scope>
    <source>
        <strain evidence="6">DUOXIRENSHENG_FW03</strain>
        <tissue evidence="6">Leaves</tissue>
    </source>
</reference>
<comment type="similarity">
    <text evidence="1 5">Belongs to the FMO family.</text>
</comment>
<dbReference type="Gene3D" id="3.50.50.60">
    <property type="entry name" value="FAD/NAD(P)-binding domain"/>
    <property type="match status" value="1"/>
</dbReference>
<keyword evidence="3 5" id="KW-0274">FAD</keyword>
<dbReference type="PANTHER" id="PTHR23023">
    <property type="entry name" value="DIMETHYLANILINE MONOOXYGENASE"/>
    <property type="match status" value="1"/>
</dbReference>
<keyword evidence="2 5" id="KW-0285">Flavoprotein</keyword>
<evidence type="ECO:0000256" key="5">
    <source>
        <dbReference type="RuleBase" id="RU361177"/>
    </source>
</evidence>
<keyword evidence="4 5" id="KW-0560">Oxidoreductase</keyword>
<evidence type="ECO:0000256" key="3">
    <source>
        <dbReference type="ARBA" id="ARBA00022827"/>
    </source>
</evidence>
<dbReference type="InterPro" id="IPR050346">
    <property type="entry name" value="FMO-like"/>
</dbReference>
<dbReference type="EC" id="1.-.-.-" evidence="5"/>
<dbReference type="SUPFAM" id="SSF51905">
    <property type="entry name" value="FAD/NAD(P)-binding domain"/>
    <property type="match status" value="1"/>
</dbReference>
<dbReference type="GO" id="GO:0004499">
    <property type="term" value="F:N,N-dimethylaniline monooxygenase activity"/>
    <property type="evidence" value="ECO:0007669"/>
    <property type="project" value="InterPro"/>
</dbReference>
<keyword evidence="5" id="KW-0503">Monooxygenase</keyword>
<dbReference type="Pfam" id="PF00743">
    <property type="entry name" value="FMO-like"/>
    <property type="match status" value="1"/>
</dbReference>
<comment type="cofactor">
    <cofactor evidence="5">
        <name>FAD</name>
        <dbReference type="ChEBI" id="CHEBI:57692"/>
    </cofactor>
</comment>
<dbReference type="GO" id="GO:0050661">
    <property type="term" value="F:NADP binding"/>
    <property type="evidence" value="ECO:0007669"/>
    <property type="project" value="InterPro"/>
</dbReference>
<protein>
    <recommendedName>
        <fullName evidence="5">Flavin-containing monooxygenase</fullName>
        <ecNumber evidence="5">1.-.-.-</ecNumber>
    </recommendedName>
</protein>
<organism evidence="6 7">
    <name type="scientific">Psophocarpus tetragonolobus</name>
    <name type="common">Winged bean</name>
    <name type="synonym">Dolichos tetragonolobus</name>
    <dbReference type="NCBI Taxonomy" id="3891"/>
    <lineage>
        <taxon>Eukaryota</taxon>
        <taxon>Viridiplantae</taxon>
        <taxon>Streptophyta</taxon>
        <taxon>Embryophyta</taxon>
        <taxon>Tracheophyta</taxon>
        <taxon>Spermatophyta</taxon>
        <taxon>Magnoliopsida</taxon>
        <taxon>eudicotyledons</taxon>
        <taxon>Gunneridae</taxon>
        <taxon>Pentapetalae</taxon>
        <taxon>rosids</taxon>
        <taxon>fabids</taxon>
        <taxon>Fabales</taxon>
        <taxon>Fabaceae</taxon>
        <taxon>Papilionoideae</taxon>
        <taxon>50 kb inversion clade</taxon>
        <taxon>NPAAA clade</taxon>
        <taxon>indigoferoid/millettioid clade</taxon>
        <taxon>Phaseoleae</taxon>
        <taxon>Psophocarpus</taxon>
    </lineage>
</organism>
<dbReference type="AlphaFoldDB" id="A0AAN9XWN4"/>
<keyword evidence="7" id="KW-1185">Reference proteome</keyword>
<gene>
    <name evidence="6" type="ORF">VNO78_03094</name>
</gene>